<protein>
    <recommendedName>
        <fullName evidence="2">Apple domain-containing protein</fullName>
    </recommendedName>
</protein>
<keyword evidence="4" id="KW-1185">Reference proteome</keyword>
<dbReference type="InterPro" id="IPR003609">
    <property type="entry name" value="Pan_app"/>
</dbReference>
<accession>A0A5N6TT74</accession>
<evidence type="ECO:0000313" key="4">
    <source>
        <dbReference type="Proteomes" id="UP000325780"/>
    </source>
</evidence>
<feature type="region of interest" description="Disordered" evidence="1">
    <location>
        <begin position="96"/>
        <end position="116"/>
    </location>
</feature>
<name>A0A5N6TT74_ASPAV</name>
<organism evidence="3 4">
    <name type="scientific">Aspergillus avenaceus</name>
    <dbReference type="NCBI Taxonomy" id="36643"/>
    <lineage>
        <taxon>Eukaryota</taxon>
        <taxon>Fungi</taxon>
        <taxon>Dikarya</taxon>
        <taxon>Ascomycota</taxon>
        <taxon>Pezizomycotina</taxon>
        <taxon>Eurotiomycetes</taxon>
        <taxon>Eurotiomycetidae</taxon>
        <taxon>Eurotiales</taxon>
        <taxon>Aspergillaceae</taxon>
        <taxon>Aspergillus</taxon>
        <taxon>Aspergillus subgen. Circumdati</taxon>
    </lineage>
</organism>
<gene>
    <name evidence="3" type="ORF">BDV25DRAFT_140675</name>
</gene>
<evidence type="ECO:0000313" key="3">
    <source>
        <dbReference type="EMBL" id="KAE8149562.1"/>
    </source>
</evidence>
<dbReference type="Pfam" id="PF00024">
    <property type="entry name" value="PAN_1"/>
    <property type="match status" value="1"/>
</dbReference>
<feature type="domain" description="Apple" evidence="2">
    <location>
        <begin position="141"/>
        <end position="219"/>
    </location>
</feature>
<dbReference type="AlphaFoldDB" id="A0A5N6TT74"/>
<reference evidence="3 4" key="1">
    <citation type="submission" date="2019-04" db="EMBL/GenBank/DDBJ databases">
        <title>Friends and foes A comparative genomics study of 23 Aspergillus species from section Flavi.</title>
        <authorList>
            <consortium name="DOE Joint Genome Institute"/>
            <person name="Kjaerbolling I."/>
            <person name="Vesth T."/>
            <person name="Frisvad J.C."/>
            <person name="Nybo J.L."/>
            <person name="Theobald S."/>
            <person name="Kildgaard S."/>
            <person name="Isbrandt T."/>
            <person name="Kuo A."/>
            <person name="Sato A."/>
            <person name="Lyhne E.K."/>
            <person name="Kogle M.E."/>
            <person name="Wiebenga A."/>
            <person name="Kun R.S."/>
            <person name="Lubbers R.J."/>
            <person name="Makela M.R."/>
            <person name="Barry K."/>
            <person name="Chovatia M."/>
            <person name="Clum A."/>
            <person name="Daum C."/>
            <person name="Haridas S."/>
            <person name="He G."/>
            <person name="LaButti K."/>
            <person name="Lipzen A."/>
            <person name="Mondo S."/>
            <person name="Riley R."/>
            <person name="Salamov A."/>
            <person name="Simmons B.A."/>
            <person name="Magnuson J.K."/>
            <person name="Henrissat B."/>
            <person name="Mortensen U.H."/>
            <person name="Larsen T.O."/>
            <person name="Devries R.P."/>
            <person name="Grigoriev I.V."/>
            <person name="Machida M."/>
            <person name="Baker S.E."/>
            <person name="Andersen M.R."/>
        </authorList>
    </citation>
    <scope>NUCLEOTIDE SEQUENCE [LARGE SCALE GENOMIC DNA]</scope>
    <source>
        <strain evidence="3 4">IBT 18842</strain>
    </source>
</reference>
<dbReference type="Proteomes" id="UP000325780">
    <property type="component" value="Unassembled WGS sequence"/>
</dbReference>
<dbReference type="EMBL" id="ML742119">
    <property type="protein sequence ID" value="KAE8149562.1"/>
    <property type="molecule type" value="Genomic_DNA"/>
</dbReference>
<evidence type="ECO:0000259" key="2">
    <source>
        <dbReference type="Pfam" id="PF00024"/>
    </source>
</evidence>
<proteinExistence type="predicted"/>
<evidence type="ECO:0000256" key="1">
    <source>
        <dbReference type="SAM" id="MobiDB-lite"/>
    </source>
</evidence>
<sequence>MDLTTAATFRHNSTFECGFVEGADAGFRKRKACPFFQVELEWTQSTLRSDPNGKQFAHGGGVVLTPLSDSDEKSPAQLQQALAQCDAELAEYKRRFGSIGNGNKPERPAPPRGWPSTLDYTNKGCTPTNHKKTITVYPRLYEIHHNHNLEGSKILGDIVVDNIRDCAVKCADLPGHERCAGASFYILPNHNPKCILYSEMRNIHPAAYARTQTNCMLVEISAYGRR</sequence>